<feature type="non-terminal residue" evidence="1">
    <location>
        <position position="1"/>
    </location>
</feature>
<proteinExistence type="predicted"/>
<dbReference type="GeneID" id="20234966"/>
<sequence length="62" mass="7509">IKNRKMNTKNRKLNIKNRKMNIKNRKMNIKSTKMSITNRCGKKVFRINRNEKIMNEMSVKVN</sequence>
<dbReference type="EMBL" id="KB202047">
    <property type="protein sequence ID" value="ESO92676.1"/>
    <property type="molecule type" value="Genomic_DNA"/>
</dbReference>
<dbReference type="CTD" id="20234966"/>
<organism evidence="1 2">
    <name type="scientific">Lottia gigantea</name>
    <name type="common">Giant owl limpet</name>
    <dbReference type="NCBI Taxonomy" id="225164"/>
    <lineage>
        <taxon>Eukaryota</taxon>
        <taxon>Metazoa</taxon>
        <taxon>Spiralia</taxon>
        <taxon>Lophotrochozoa</taxon>
        <taxon>Mollusca</taxon>
        <taxon>Gastropoda</taxon>
        <taxon>Patellogastropoda</taxon>
        <taxon>Lottioidea</taxon>
        <taxon>Lottiidae</taxon>
        <taxon>Lottia</taxon>
    </lineage>
</organism>
<gene>
    <name evidence="1" type="ORF">LOTGIDRAFT_145510</name>
</gene>
<reference evidence="1 2" key="1">
    <citation type="journal article" date="2013" name="Nature">
        <title>Insights into bilaterian evolution from three spiralian genomes.</title>
        <authorList>
            <person name="Simakov O."/>
            <person name="Marletaz F."/>
            <person name="Cho S.J."/>
            <person name="Edsinger-Gonzales E."/>
            <person name="Havlak P."/>
            <person name="Hellsten U."/>
            <person name="Kuo D.H."/>
            <person name="Larsson T."/>
            <person name="Lv J."/>
            <person name="Arendt D."/>
            <person name="Savage R."/>
            <person name="Osoegawa K."/>
            <person name="de Jong P."/>
            <person name="Grimwood J."/>
            <person name="Chapman J.A."/>
            <person name="Shapiro H."/>
            <person name="Aerts A."/>
            <person name="Otillar R.P."/>
            <person name="Terry A.Y."/>
            <person name="Boore J.L."/>
            <person name="Grigoriev I.V."/>
            <person name="Lindberg D.R."/>
            <person name="Seaver E.C."/>
            <person name="Weisblat D.A."/>
            <person name="Putnam N.H."/>
            <person name="Rokhsar D.S."/>
        </authorList>
    </citation>
    <scope>NUCLEOTIDE SEQUENCE [LARGE SCALE GENOMIC DNA]</scope>
</reference>
<dbReference type="KEGG" id="lgi:LOTGIDRAFT_145510"/>
<dbReference type="RefSeq" id="XP_009056635.1">
    <property type="nucleotide sequence ID" value="XM_009058387.1"/>
</dbReference>
<accession>V4AGY9</accession>
<dbReference type="HOGENOM" id="CLU_3038380_0_0_1"/>
<dbReference type="Proteomes" id="UP000030746">
    <property type="component" value="Unassembled WGS sequence"/>
</dbReference>
<evidence type="ECO:0000313" key="2">
    <source>
        <dbReference type="Proteomes" id="UP000030746"/>
    </source>
</evidence>
<keyword evidence="2" id="KW-1185">Reference proteome</keyword>
<dbReference type="AlphaFoldDB" id="V4AGY9"/>
<name>V4AGY9_LOTGI</name>
<protein>
    <submittedName>
        <fullName evidence="1">Uncharacterized protein</fullName>
    </submittedName>
</protein>
<evidence type="ECO:0000313" key="1">
    <source>
        <dbReference type="EMBL" id="ESO92676.1"/>
    </source>
</evidence>